<feature type="domain" description="ABC transporter" evidence="12">
    <location>
        <begin position="201"/>
        <end position="437"/>
    </location>
</feature>
<evidence type="ECO:0000256" key="1">
    <source>
        <dbReference type="ARBA" id="ARBA00004651"/>
    </source>
</evidence>
<dbReference type="Pfam" id="PF00005">
    <property type="entry name" value="ABC_tran"/>
    <property type="match status" value="1"/>
</dbReference>
<proteinExistence type="inferred from homology"/>
<dbReference type="AlphaFoldDB" id="A0AAD9W0H3"/>
<dbReference type="FunFam" id="3.40.50.300:FF:002145">
    <property type="entry name" value="ABC transporter (MsbA subfamily)"/>
    <property type="match status" value="1"/>
</dbReference>
<dbReference type="InterPro" id="IPR003439">
    <property type="entry name" value="ABC_transporter-like_ATP-bd"/>
</dbReference>
<keyword evidence="4" id="KW-1003">Cell membrane</keyword>
<keyword evidence="9 11" id="KW-0472">Membrane</keyword>
<keyword evidence="5 11" id="KW-0812">Transmembrane</keyword>
<dbReference type="PROSITE" id="PS50893">
    <property type="entry name" value="ABC_TRANSPORTER_2"/>
    <property type="match status" value="1"/>
</dbReference>
<dbReference type="SUPFAM" id="SSF52540">
    <property type="entry name" value="P-loop containing nucleoside triphosphate hydrolases"/>
    <property type="match status" value="1"/>
</dbReference>
<organism evidence="14 15">
    <name type="scientific">Phomopsis amygdali</name>
    <name type="common">Fusicoccum amygdali</name>
    <dbReference type="NCBI Taxonomy" id="1214568"/>
    <lineage>
        <taxon>Eukaryota</taxon>
        <taxon>Fungi</taxon>
        <taxon>Dikarya</taxon>
        <taxon>Ascomycota</taxon>
        <taxon>Pezizomycotina</taxon>
        <taxon>Sordariomycetes</taxon>
        <taxon>Sordariomycetidae</taxon>
        <taxon>Diaporthales</taxon>
        <taxon>Diaporthaceae</taxon>
        <taxon>Diaporthe</taxon>
    </lineage>
</organism>
<evidence type="ECO:0000256" key="8">
    <source>
        <dbReference type="ARBA" id="ARBA00022989"/>
    </source>
</evidence>
<keyword evidence="8 11" id="KW-1133">Transmembrane helix</keyword>
<keyword evidence="15" id="KW-1185">Reference proteome</keyword>
<dbReference type="EMBL" id="JAUJFL010000006">
    <property type="protein sequence ID" value="KAK2600430.1"/>
    <property type="molecule type" value="Genomic_DNA"/>
</dbReference>
<evidence type="ECO:0000256" key="11">
    <source>
        <dbReference type="SAM" id="Phobius"/>
    </source>
</evidence>
<dbReference type="Gene3D" id="1.20.1560.10">
    <property type="entry name" value="ABC transporter type 1, transmembrane domain"/>
    <property type="match status" value="1"/>
</dbReference>
<comment type="caution">
    <text evidence="14">The sequence shown here is derived from an EMBL/GenBank/DDBJ whole genome shotgun (WGS) entry which is preliminary data.</text>
</comment>
<dbReference type="PROSITE" id="PS00211">
    <property type="entry name" value="ABC_TRANSPORTER_1"/>
    <property type="match status" value="1"/>
</dbReference>
<dbReference type="GO" id="GO:0005886">
    <property type="term" value="C:plasma membrane"/>
    <property type="evidence" value="ECO:0007669"/>
    <property type="project" value="UniProtKB-SubCell"/>
</dbReference>
<feature type="transmembrane region" description="Helical" evidence="11">
    <location>
        <begin position="12"/>
        <end position="35"/>
    </location>
</feature>
<dbReference type="CDD" id="cd18580">
    <property type="entry name" value="ABC_6TM_ABCC_D2"/>
    <property type="match status" value="1"/>
</dbReference>
<gene>
    <name evidence="14" type="ORF">N8I77_009963</name>
</gene>
<evidence type="ECO:0000313" key="15">
    <source>
        <dbReference type="Proteomes" id="UP001265746"/>
    </source>
</evidence>
<dbReference type="SUPFAM" id="SSF90123">
    <property type="entry name" value="ABC transporter transmembrane region"/>
    <property type="match status" value="1"/>
</dbReference>
<protein>
    <submittedName>
        <fullName evidence="14">Uncharacterized protein</fullName>
    </submittedName>
</protein>
<keyword evidence="10" id="KW-0325">Glycoprotein</keyword>
<dbReference type="Gene3D" id="3.40.50.300">
    <property type="entry name" value="P-loop containing nucleotide triphosphate hydrolases"/>
    <property type="match status" value="1"/>
</dbReference>
<dbReference type="GO" id="GO:0016887">
    <property type="term" value="F:ATP hydrolysis activity"/>
    <property type="evidence" value="ECO:0007669"/>
    <property type="project" value="InterPro"/>
</dbReference>
<dbReference type="Pfam" id="PF00664">
    <property type="entry name" value="ABC_membrane"/>
    <property type="match status" value="1"/>
</dbReference>
<feature type="domain" description="ABC transmembrane type-1" evidence="13">
    <location>
        <begin position="20"/>
        <end position="162"/>
    </location>
</feature>
<evidence type="ECO:0000256" key="7">
    <source>
        <dbReference type="ARBA" id="ARBA00022840"/>
    </source>
</evidence>
<feature type="transmembrane region" description="Helical" evidence="11">
    <location>
        <begin position="95"/>
        <end position="126"/>
    </location>
</feature>
<dbReference type="InterPro" id="IPR036640">
    <property type="entry name" value="ABC1_TM_sf"/>
</dbReference>
<name>A0AAD9W0H3_PHOAM</name>
<accession>A0AAD9W0H3</accession>
<keyword evidence="6" id="KW-0547">Nucleotide-binding</keyword>
<dbReference type="Proteomes" id="UP001265746">
    <property type="component" value="Unassembled WGS sequence"/>
</dbReference>
<dbReference type="PROSITE" id="PS50929">
    <property type="entry name" value="ABC_TM1F"/>
    <property type="match status" value="1"/>
</dbReference>
<dbReference type="SMART" id="SM00382">
    <property type="entry name" value="AAA"/>
    <property type="match status" value="1"/>
</dbReference>
<evidence type="ECO:0000259" key="13">
    <source>
        <dbReference type="PROSITE" id="PS50929"/>
    </source>
</evidence>
<sequence>MAGLLSCLADAGLIFAGAKYLAAVIPVAVLVMYTLQVFYLRTSRQMRYLDLQAKAPLFALILEMFDGLATIRAFGWQSAFRATSFQRLDKSQKPYYLMFCVQRCLTLVLDLFVATSAVILVAFGILTPSSTSASAIAISLYAIVNFNDSLARLITSWTGLETSLGAISRHRDFEKQTPSEMTFGHPQEISAQWPSQGEMIVRNLTTSYSTGSEPALYNVSMTTRPCQKFAICGRTGSGKSSLVLALFRLLEPDSGNICIDEVDIANISHDVLRGRLIAIPQEPLLFPGTLRSNLVLARDGSIPETKLTMHHGHLVETLTKVSLWPAISLHGGLDTDISNFSLSYGQKQLLCLACAVVNKNASKILVLDEATSAADQETESLIVKILETEFASHTVVSVVHRLHTVRDFDIVIVLDTHGQCRRDGTARATIGYRRREV</sequence>
<dbReference type="GO" id="GO:0005524">
    <property type="term" value="F:ATP binding"/>
    <property type="evidence" value="ECO:0007669"/>
    <property type="project" value="UniProtKB-KW"/>
</dbReference>
<dbReference type="InterPro" id="IPR011527">
    <property type="entry name" value="ABC1_TM_dom"/>
</dbReference>
<dbReference type="PANTHER" id="PTHR24223:SF399">
    <property type="entry name" value="ABC TRANSPORTER ATNG"/>
    <property type="match status" value="1"/>
</dbReference>
<evidence type="ECO:0000256" key="9">
    <source>
        <dbReference type="ARBA" id="ARBA00023136"/>
    </source>
</evidence>
<dbReference type="InterPro" id="IPR017871">
    <property type="entry name" value="ABC_transporter-like_CS"/>
</dbReference>
<keyword evidence="3" id="KW-0813">Transport</keyword>
<evidence type="ECO:0000256" key="5">
    <source>
        <dbReference type="ARBA" id="ARBA00022692"/>
    </source>
</evidence>
<comment type="similarity">
    <text evidence="2">Belongs to the ABC transporter superfamily. ABCC family. Conjugate transporter (TC 3.A.1.208) subfamily.</text>
</comment>
<keyword evidence="7" id="KW-0067">ATP-binding</keyword>
<evidence type="ECO:0000256" key="2">
    <source>
        <dbReference type="ARBA" id="ARBA00009726"/>
    </source>
</evidence>
<evidence type="ECO:0000313" key="14">
    <source>
        <dbReference type="EMBL" id="KAK2600430.1"/>
    </source>
</evidence>
<dbReference type="InterPro" id="IPR027417">
    <property type="entry name" value="P-loop_NTPase"/>
</dbReference>
<comment type="subcellular location">
    <subcellularLocation>
        <location evidence="1">Cell membrane</location>
        <topology evidence="1">Multi-pass membrane protein</topology>
    </subcellularLocation>
</comment>
<evidence type="ECO:0000256" key="3">
    <source>
        <dbReference type="ARBA" id="ARBA00022448"/>
    </source>
</evidence>
<evidence type="ECO:0000256" key="6">
    <source>
        <dbReference type="ARBA" id="ARBA00022741"/>
    </source>
</evidence>
<dbReference type="InterPro" id="IPR044726">
    <property type="entry name" value="ABCC_6TM_D2"/>
</dbReference>
<dbReference type="InterPro" id="IPR003593">
    <property type="entry name" value="AAA+_ATPase"/>
</dbReference>
<dbReference type="PANTHER" id="PTHR24223">
    <property type="entry name" value="ATP-BINDING CASSETTE SUB-FAMILY C"/>
    <property type="match status" value="1"/>
</dbReference>
<reference evidence="14" key="1">
    <citation type="submission" date="2023-06" db="EMBL/GenBank/DDBJ databases">
        <authorList>
            <person name="Noh H."/>
        </authorList>
    </citation>
    <scope>NUCLEOTIDE SEQUENCE</scope>
    <source>
        <strain evidence="14">DUCC20226</strain>
    </source>
</reference>
<dbReference type="InterPro" id="IPR050173">
    <property type="entry name" value="ABC_transporter_C-like"/>
</dbReference>
<evidence type="ECO:0000256" key="4">
    <source>
        <dbReference type="ARBA" id="ARBA00022475"/>
    </source>
</evidence>
<evidence type="ECO:0000259" key="12">
    <source>
        <dbReference type="PROSITE" id="PS50893"/>
    </source>
</evidence>
<dbReference type="GO" id="GO:0140359">
    <property type="term" value="F:ABC-type transporter activity"/>
    <property type="evidence" value="ECO:0007669"/>
    <property type="project" value="InterPro"/>
</dbReference>
<evidence type="ECO:0000256" key="10">
    <source>
        <dbReference type="ARBA" id="ARBA00023180"/>
    </source>
</evidence>